<dbReference type="AlphaFoldDB" id="A0A077ZLZ8"/>
<dbReference type="PANTHER" id="PTHR13082">
    <property type="entry name" value="SAP18"/>
    <property type="match status" value="1"/>
</dbReference>
<keyword evidence="4" id="KW-1185">Reference proteome</keyword>
<evidence type="ECO:0000313" key="4">
    <source>
        <dbReference type="Proteomes" id="UP000030665"/>
    </source>
</evidence>
<organism evidence="3 4">
    <name type="scientific">Trichuris trichiura</name>
    <name type="common">Whipworm</name>
    <name type="synonym">Trichocephalus trichiurus</name>
    <dbReference type="NCBI Taxonomy" id="36087"/>
    <lineage>
        <taxon>Eukaryota</taxon>
        <taxon>Metazoa</taxon>
        <taxon>Ecdysozoa</taxon>
        <taxon>Nematoda</taxon>
        <taxon>Enoplea</taxon>
        <taxon>Dorylaimia</taxon>
        <taxon>Trichinellida</taxon>
        <taxon>Trichuridae</taxon>
        <taxon>Trichuris</taxon>
    </lineage>
</organism>
<dbReference type="InterPro" id="IPR010516">
    <property type="entry name" value="SAP18"/>
</dbReference>
<dbReference type="Proteomes" id="UP000030665">
    <property type="component" value="Unassembled WGS sequence"/>
</dbReference>
<evidence type="ECO:0000313" key="3">
    <source>
        <dbReference type="EMBL" id="CDW61366.1"/>
    </source>
</evidence>
<dbReference type="InterPro" id="IPR042534">
    <property type="entry name" value="SAP18_sf"/>
</dbReference>
<protein>
    <recommendedName>
        <fullName evidence="2">18 kDa Sin3-associated polypeptide</fullName>
    </recommendedName>
</protein>
<dbReference type="GO" id="GO:0003714">
    <property type="term" value="F:transcription corepressor activity"/>
    <property type="evidence" value="ECO:0007669"/>
    <property type="project" value="TreeGrafter"/>
</dbReference>
<reference evidence="3" key="1">
    <citation type="submission" date="2014-01" db="EMBL/GenBank/DDBJ databases">
        <authorList>
            <person name="Aslett M."/>
        </authorList>
    </citation>
    <scope>NUCLEOTIDE SEQUENCE</scope>
</reference>
<dbReference type="GO" id="GO:0005634">
    <property type="term" value="C:nucleus"/>
    <property type="evidence" value="ECO:0007669"/>
    <property type="project" value="TreeGrafter"/>
</dbReference>
<sequence>MEEVETEQRQPSVEEGKTVDREKMCPMLVRLFTCLERHNAMRDYGRSRVPLNELQIHTWRDCSLRELTRLIKKTIPESRKRGTTCSFAIISPDDRAMVFRSRDIGSTVIGQPGTMDDDKTLADARFVVGDYIDVAIVPPTHSTFTRGRGNFRRRPAF</sequence>
<dbReference type="EMBL" id="HG809243">
    <property type="protein sequence ID" value="CDW61366.1"/>
    <property type="molecule type" value="Genomic_DNA"/>
</dbReference>
<dbReference type="Pfam" id="PF06487">
    <property type="entry name" value="SAP18"/>
    <property type="match status" value="1"/>
</dbReference>
<dbReference type="OrthoDB" id="440566at2759"/>
<comment type="similarity">
    <text evidence="1">Belongs to the SAP18 family.</text>
</comment>
<evidence type="ECO:0000256" key="2">
    <source>
        <dbReference type="ARBA" id="ARBA00030511"/>
    </source>
</evidence>
<dbReference type="Gene3D" id="3.10.20.550">
    <property type="entry name" value="ASAP complex, SAP18 subunit"/>
    <property type="match status" value="1"/>
</dbReference>
<proteinExistence type="inferred from homology"/>
<dbReference type="STRING" id="36087.A0A077ZLZ8"/>
<evidence type="ECO:0000256" key="1">
    <source>
        <dbReference type="ARBA" id="ARBA00009143"/>
    </source>
</evidence>
<gene>
    <name evidence="3" type="ORF">TTRE_0000982501</name>
</gene>
<dbReference type="PANTHER" id="PTHR13082:SF0">
    <property type="entry name" value="HISTONE DEACETYLASE COMPLEX SUBUNIT SAP18"/>
    <property type="match status" value="1"/>
</dbReference>
<name>A0A077ZLZ8_TRITR</name>
<reference evidence="3" key="2">
    <citation type="submission" date="2014-03" db="EMBL/GenBank/DDBJ databases">
        <title>The whipworm genome and dual-species transcriptomics of an intimate host-pathogen interaction.</title>
        <authorList>
            <person name="Foth B.J."/>
            <person name="Tsai I.J."/>
            <person name="Reid A.J."/>
            <person name="Bancroft A.J."/>
            <person name="Nichol S."/>
            <person name="Tracey A."/>
            <person name="Holroyd N."/>
            <person name="Cotton J.A."/>
            <person name="Stanley E.J."/>
            <person name="Zarowiecki M."/>
            <person name="Liu J.Z."/>
            <person name="Huckvale T."/>
            <person name="Cooper P.J."/>
            <person name="Grencis R.K."/>
            <person name="Berriman M."/>
        </authorList>
    </citation>
    <scope>NUCLEOTIDE SEQUENCE [LARGE SCALE GENOMIC DNA]</scope>
</reference>
<accession>A0A077ZLZ8</accession>